<accession>A0A1I1CED6</accession>
<evidence type="ECO:0000313" key="1">
    <source>
        <dbReference type="EMBL" id="SFB60356.1"/>
    </source>
</evidence>
<dbReference type="AlphaFoldDB" id="A0A1I1CED6"/>
<dbReference type="SUPFAM" id="SSF51556">
    <property type="entry name" value="Metallo-dependent hydrolases"/>
    <property type="match status" value="1"/>
</dbReference>
<evidence type="ECO:0000313" key="2">
    <source>
        <dbReference type="Proteomes" id="UP000198790"/>
    </source>
</evidence>
<dbReference type="Proteomes" id="UP000198790">
    <property type="component" value="Unassembled WGS sequence"/>
</dbReference>
<dbReference type="InterPro" id="IPR032466">
    <property type="entry name" value="Metal_Hydrolase"/>
</dbReference>
<dbReference type="Gene3D" id="3.20.20.140">
    <property type="entry name" value="Metal-dependent hydrolases"/>
    <property type="match status" value="1"/>
</dbReference>
<name>A0A1I1CED6_9BACT</name>
<protein>
    <submittedName>
        <fullName evidence="1">Membrane dipeptidase (Peptidase family M19)</fullName>
    </submittedName>
</protein>
<dbReference type="RefSeq" id="WP_139229165.1">
    <property type="nucleotide sequence ID" value="NZ_FOKK01000029.1"/>
</dbReference>
<organism evidence="1 2">
    <name type="scientific">Algoriphagus aquimarinus</name>
    <dbReference type="NCBI Taxonomy" id="237018"/>
    <lineage>
        <taxon>Bacteria</taxon>
        <taxon>Pseudomonadati</taxon>
        <taxon>Bacteroidota</taxon>
        <taxon>Cytophagia</taxon>
        <taxon>Cytophagales</taxon>
        <taxon>Cyclobacteriaceae</taxon>
        <taxon>Algoriphagus</taxon>
    </lineage>
</organism>
<dbReference type="EMBL" id="FOKK01000029">
    <property type="protein sequence ID" value="SFB60356.1"/>
    <property type="molecule type" value="Genomic_DNA"/>
</dbReference>
<sequence length="536" mass="61846">MARKFSDLHCHNHMRAHLHMQEKRSTYEKKDEFSPWTVISSNRAGYVKGKMGASYSQCDLVKAWNGNVRLTFNSLYPLERQFVLGLDKINSSDLLNIVVGVSTHDKLPLRDLIQTFYMRIPRKTVNHVQSEKYDYWESLQREFEFVLMDSGKRIDCNKIHTTGVIRRIFENEKKRATKFRNELWAENARYLIPESSEALAESLQSDDEITMILTIEGSHALGTDLLEKGKISIDEISKRIQLIKNEWKVPVFFITFSHHFNNNLCGHAHSIPDKGKILLNQVNNMNKGFTDHGRRIVLELLGLDNNLQKDLNLGYRILIDVKHMSACGRQEYYKHIVRPCLAKGDKIPVIASHCGFSGVKTLQDHINCFHKEKDDFSDESKKYNAWNINICEEDIEMIVKTDGLFGLSFDQRILGITKESKKTKRNGIELLWDNIEGIAKSAFGNPNLSEAEKLKVWKCMTLGTDFEGLIDPIDHYPTVLEFELFSNNLIFVVEQARKDPKAKHLAHLKSREDTEALVDDFCYNNAEAFVKANYPR</sequence>
<proteinExistence type="predicted"/>
<keyword evidence="2" id="KW-1185">Reference proteome</keyword>
<dbReference type="STRING" id="237018.SAMN04489723_1298"/>
<reference evidence="1 2" key="1">
    <citation type="submission" date="2016-10" db="EMBL/GenBank/DDBJ databases">
        <authorList>
            <person name="de Groot N.N."/>
        </authorList>
    </citation>
    <scope>NUCLEOTIDE SEQUENCE [LARGE SCALE GENOMIC DNA]</scope>
    <source>
        <strain evidence="1 2">DSM 23399</strain>
    </source>
</reference>
<gene>
    <name evidence="1" type="ORF">SAMN04489723_1298</name>
</gene>
<dbReference type="OrthoDB" id="611177at2"/>